<dbReference type="Gene3D" id="2.60.120.10">
    <property type="entry name" value="Jelly Rolls"/>
    <property type="match status" value="1"/>
</dbReference>
<feature type="region of interest" description="Disordered" evidence="7">
    <location>
        <begin position="193"/>
        <end position="215"/>
    </location>
</feature>
<evidence type="ECO:0000256" key="4">
    <source>
        <dbReference type="ARBA" id="ARBA00022989"/>
    </source>
</evidence>
<protein>
    <submittedName>
        <fullName evidence="10">Cation channel family protein</fullName>
    </submittedName>
</protein>
<dbReference type="AlphaFoldDB" id="A0A078B9I1"/>
<comment type="subcellular location">
    <subcellularLocation>
        <location evidence="1">Membrane</location>
        <topology evidence="1">Multi-pass membrane protein</topology>
    </subcellularLocation>
</comment>
<evidence type="ECO:0000313" key="10">
    <source>
        <dbReference type="EMBL" id="CDW90866.1"/>
    </source>
</evidence>
<dbReference type="Gene3D" id="1.10.287.70">
    <property type="match status" value="1"/>
</dbReference>
<sequence>MDINNQSDQNQEKYTSPKKVNYDFNLSEDLNTSNQKLVKQKPSQEAPYIDIELDNWNVLQKLKEYRKKDKKIKGRVDTELSQSAKHSNEDRGKLDQDRSKSNRIIQSDNSSSSKEQVNKILEELEKIQKVDSIKTKSKALKLKKNVLDGKNKGVMINEDSTEKSYFGNNAENYLDTQRRINIGVTGNESVTKVNSFDGHKDEKLSSHSSESQPKKQGCFKKVKGCCTKLGESLNKVLNISQPSEGNIWIESILKNRQEFKPWKEMNKIERKEKIKYLWGQIRRYFWQQVIIIRMKTALQSEVRVELVDDDRGDEGNSDDNLASFYPQIKAKWYLINESYTMPQAWSFMMYIFTIYTLFATPYIGYFIFDFLSVVPSYISYESKSLYIFKLARFVHTNRLFSLFKFILVKFLLNRGYNRMKVQDYASLLTLMIFVIFITHILACIWIYFGRFDDQLPRERRKTWIYKDPTAFDETNLISLYIFSIYFILQTLTTVGYGDHTGCVRDEYIFCMCLEFIGLSLFSFLMGSINNMISKDDSFESLLDQKISMLDIWIKKIEKSNKPNFIPPELYSQIKKYVQDAFLHDFNLIIEEFPFYHQCSPKMQSELTQIIFKDFQQQFNHFFQYCERGFINEFIINMYCRIYQPETTVVQYGQKLREIFFIREGCALMYNKFEVKDFMMLPQYGVFGDYQIIYDLKSNITMKTPPTGQDVRFMCISKKVFLNLCELFPTTAENLRVLSLKRRYHFIQAMELQDMSSPLKALHRSIKKRIKQKADDDSKNPSPHQTSRKESILSDQIEIVDEDALEQFFSDEEPKLSIEDEETPEVVIKKISKKTTRINLSMNTCLRHMDYNFDLLKKYLKEGRSKNPESVKLKNQVTVLSGVFQSTNVMRSTTSQVTSLNTTINRHLEKKNYLLIRMSSRNSNRKLFLKQAFSTWIMKISNQNDLKHRKI</sequence>
<dbReference type="Pfam" id="PF00520">
    <property type="entry name" value="Ion_trans"/>
    <property type="match status" value="1"/>
</dbReference>
<evidence type="ECO:0000256" key="1">
    <source>
        <dbReference type="ARBA" id="ARBA00004141"/>
    </source>
</evidence>
<keyword evidence="2" id="KW-0813">Transport</keyword>
<feature type="transmembrane region" description="Helical" evidence="8">
    <location>
        <begin position="347"/>
        <end position="368"/>
    </location>
</feature>
<dbReference type="GO" id="GO:0016020">
    <property type="term" value="C:membrane"/>
    <property type="evidence" value="ECO:0007669"/>
    <property type="project" value="UniProtKB-SubCell"/>
</dbReference>
<keyword evidence="6 8" id="KW-0472">Membrane</keyword>
<keyword evidence="4 8" id="KW-1133">Transmembrane helix</keyword>
<dbReference type="SUPFAM" id="SSF81324">
    <property type="entry name" value="Voltage-gated potassium channels"/>
    <property type="match status" value="1"/>
</dbReference>
<evidence type="ECO:0000259" key="9">
    <source>
        <dbReference type="PROSITE" id="PS50042"/>
    </source>
</evidence>
<feature type="compositionally biased region" description="Basic and acidic residues" evidence="7">
    <location>
        <begin position="86"/>
        <end position="100"/>
    </location>
</feature>
<feature type="region of interest" description="Disordered" evidence="7">
    <location>
        <begin position="769"/>
        <end position="792"/>
    </location>
</feature>
<feature type="compositionally biased region" description="Polar residues" evidence="7">
    <location>
        <begin position="1"/>
        <end position="14"/>
    </location>
</feature>
<feature type="region of interest" description="Disordered" evidence="7">
    <location>
        <begin position="70"/>
        <end position="116"/>
    </location>
</feature>
<dbReference type="InterPro" id="IPR000595">
    <property type="entry name" value="cNMP-bd_dom"/>
</dbReference>
<keyword evidence="11" id="KW-1185">Reference proteome</keyword>
<evidence type="ECO:0000256" key="6">
    <source>
        <dbReference type="ARBA" id="ARBA00023136"/>
    </source>
</evidence>
<dbReference type="InterPro" id="IPR005821">
    <property type="entry name" value="Ion_trans_dom"/>
</dbReference>
<feature type="compositionally biased region" description="Polar residues" evidence="7">
    <location>
        <begin position="28"/>
        <end position="43"/>
    </location>
</feature>
<evidence type="ECO:0000256" key="3">
    <source>
        <dbReference type="ARBA" id="ARBA00022692"/>
    </source>
</evidence>
<evidence type="ECO:0000313" key="11">
    <source>
        <dbReference type="Proteomes" id="UP000039865"/>
    </source>
</evidence>
<name>A0A078B9I1_STYLE</name>
<feature type="transmembrane region" description="Helical" evidence="8">
    <location>
        <begin position="393"/>
        <end position="412"/>
    </location>
</feature>
<keyword evidence="5" id="KW-0406">Ion transport</keyword>
<dbReference type="OrthoDB" id="417811at2759"/>
<evidence type="ECO:0000256" key="2">
    <source>
        <dbReference type="ARBA" id="ARBA00022448"/>
    </source>
</evidence>
<dbReference type="EMBL" id="CCKQ01018864">
    <property type="protein sequence ID" value="CDW90866.1"/>
    <property type="molecule type" value="Genomic_DNA"/>
</dbReference>
<reference evidence="10 11" key="1">
    <citation type="submission" date="2014-06" db="EMBL/GenBank/DDBJ databases">
        <authorList>
            <person name="Swart Estienne"/>
        </authorList>
    </citation>
    <scope>NUCLEOTIDE SEQUENCE [LARGE SCALE GENOMIC DNA]</scope>
    <source>
        <strain evidence="10 11">130c</strain>
    </source>
</reference>
<feature type="transmembrane region" description="Helical" evidence="8">
    <location>
        <begin position="508"/>
        <end position="528"/>
    </location>
</feature>
<dbReference type="SUPFAM" id="SSF51206">
    <property type="entry name" value="cAMP-binding domain-like"/>
    <property type="match status" value="1"/>
</dbReference>
<feature type="domain" description="Cyclic nucleotide-binding" evidence="9">
    <location>
        <begin position="621"/>
        <end position="723"/>
    </location>
</feature>
<dbReference type="InterPro" id="IPR018490">
    <property type="entry name" value="cNMP-bd_dom_sf"/>
</dbReference>
<feature type="transmembrane region" description="Helical" evidence="8">
    <location>
        <begin position="477"/>
        <end position="496"/>
    </location>
</feature>
<evidence type="ECO:0000256" key="8">
    <source>
        <dbReference type="SAM" id="Phobius"/>
    </source>
</evidence>
<evidence type="ECO:0000256" key="5">
    <source>
        <dbReference type="ARBA" id="ARBA00023065"/>
    </source>
</evidence>
<feature type="region of interest" description="Disordered" evidence="7">
    <location>
        <begin position="1"/>
        <end position="44"/>
    </location>
</feature>
<feature type="transmembrane region" description="Helical" evidence="8">
    <location>
        <begin position="424"/>
        <end position="448"/>
    </location>
</feature>
<keyword evidence="3 8" id="KW-0812">Transmembrane</keyword>
<gene>
    <name evidence="10" type="primary">Contig6911.g7397</name>
    <name evidence="10" type="ORF">STYLEM_20013</name>
</gene>
<dbReference type="PROSITE" id="PS50042">
    <property type="entry name" value="CNMP_BINDING_3"/>
    <property type="match status" value="1"/>
</dbReference>
<evidence type="ECO:0000256" key="7">
    <source>
        <dbReference type="SAM" id="MobiDB-lite"/>
    </source>
</evidence>
<accession>A0A078B9I1</accession>
<dbReference type="Proteomes" id="UP000039865">
    <property type="component" value="Unassembled WGS sequence"/>
</dbReference>
<dbReference type="PANTHER" id="PTHR47823:SF9">
    <property type="entry name" value="CHROMOSOME UNDETERMINED SCAFFOLD_10, WHOLE GENOME SHOTGUN SEQUENCE"/>
    <property type="match status" value="1"/>
</dbReference>
<dbReference type="InParanoid" id="A0A078B9I1"/>
<organism evidence="10 11">
    <name type="scientific">Stylonychia lemnae</name>
    <name type="common">Ciliate</name>
    <dbReference type="NCBI Taxonomy" id="5949"/>
    <lineage>
        <taxon>Eukaryota</taxon>
        <taxon>Sar</taxon>
        <taxon>Alveolata</taxon>
        <taxon>Ciliophora</taxon>
        <taxon>Intramacronucleata</taxon>
        <taxon>Spirotrichea</taxon>
        <taxon>Stichotrichia</taxon>
        <taxon>Sporadotrichida</taxon>
        <taxon>Oxytrichidae</taxon>
        <taxon>Stylonychinae</taxon>
        <taxon>Stylonychia</taxon>
    </lineage>
</organism>
<dbReference type="PANTHER" id="PTHR47823">
    <property type="entry name" value="ION_TRANS DOMAIN-CONTAINING PROTEIN"/>
    <property type="match status" value="1"/>
</dbReference>
<dbReference type="InterPro" id="IPR014710">
    <property type="entry name" value="RmlC-like_jellyroll"/>
</dbReference>
<proteinExistence type="predicted"/>
<dbReference type="GO" id="GO:0005216">
    <property type="term" value="F:monoatomic ion channel activity"/>
    <property type="evidence" value="ECO:0007669"/>
    <property type="project" value="InterPro"/>
</dbReference>
<feature type="compositionally biased region" description="Polar residues" evidence="7">
    <location>
        <begin position="102"/>
        <end position="115"/>
    </location>
</feature>